<sequence>MNNDNWTKWVEERILKILNEKVLTQKVVEIVRKQDKKVHIIPKKYRILAGLLQSINIQFGNFIEEFITKLLELDGRYEIIKKYSNKRNNSFKLNNLNEKIIDEYINKQPTVKSDVEYEFSNLQQTLVLNSINYPENSHQTIQDVDLLFKNKISNEIYYLEIKYNDDHDTGKFININKKLIRTYSCLIEEFEVKDKENIKPILFYFNDKKKKENCYLPEKTVILRGKEFFEKFLKIDYEEVSNYLSKLSENNFVKKQFERIIKEL</sequence>
<name>A0A4Y6I8C3_9MOLU</name>
<evidence type="ECO:0000256" key="1">
    <source>
        <dbReference type="ARBA" id="ARBA00022722"/>
    </source>
</evidence>
<keyword evidence="2" id="KW-0680">Restriction system</keyword>
<dbReference type="AlphaFoldDB" id="A0A4Y6I8C3"/>
<comment type="catalytic activity">
    <reaction evidence="5">
        <text>Endonucleolytic cleavage of DNA to give specific double-stranded fragments with terminal 5'-phosphates.</text>
        <dbReference type="EC" id="3.1.21.4"/>
    </reaction>
</comment>
<keyword evidence="4" id="KW-0378">Hydrolase</keyword>
<accession>A0A4Y6I8C3</accession>
<keyword evidence="8" id="KW-1185">Reference proteome</keyword>
<evidence type="ECO:0000313" key="7">
    <source>
        <dbReference type="EMBL" id="QDF65158.1"/>
    </source>
</evidence>
<proteinExistence type="predicted"/>
<evidence type="ECO:0000313" key="8">
    <source>
        <dbReference type="Proteomes" id="UP000315201"/>
    </source>
</evidence>
<dbReference type="Proteomes" id="UP000315201">
    <property type="component" value="Chromosome"/>
</dbReference>
<protein>
    <recommendedName>
        <fullName evidence="6">type II site-specific deoxyribonuclease</fullName>
        <ecNumber evidence="6">3.1.21.4</ecNumber>
    </recommendedName>
</protein>
<dbReference type="Pfam" id="PF09520">
    <property type="entry name" value="RE_TdeIII"/>
    <property type="match status" value="1"/>
</dbReference>
<gene>
    <name evidence="7" type="ORF">FIV53_02580</name>
</gene>
<dbReference type="InterPro" id="IPR019045">
    <property type="entry name" value="Restrct_endonuc_II_HinfI"/>
</dbReference>
<keyword evidence="3 7" id="KW-0255">Endonuclease</keyword>
<keyword evidence="1" id="KW-0540">Nuclease</keyword>
<reference evidence="7 8" key="1">
    <citation type="submission" date="2019-06" db="EMBL/GenBank/DDBJ databases">
        <title>Mycoplasma nasistruthionis sp. nov. str Ms03.</title>
        <authorList>
            <person name="Botes A."/>
        </authorList>
    </citation>
    <scope>NUCLEOTIDE SEQUENCE [LARGE SCALE GENOMIC DNA]</scope>
    <source>
        <strain evidence="7 8">Ms03</strain>
    </source>
</reference>
<evidence type="ECO:0000256" key="5">
    <source>
        <dbReference type="ARBA" id="ARBA00093760"/>
    </source>
</evidence>
<evidence type="ECO:0000256" key="2">
    <source>
        <dbReference type="ARBA" id="ARBA00022747"/>
    </source>
</evidence>
<dbReference type="EMBL" id="CP041147">
    <property type="protein sequence ID" value="QDF65158.1"/>
    <property type="molecule type" value="Genomic_DNA"/>
</dbReference>
<organism evidence="7 8">
    <name type="scientific">Mycoplasma nasistruthionis</name>
    <dbReference type="NCBI Taxonomy" id="353852"/>
    <lineage>
        <taxon>Bacteria</taxon>
        <taxon>Bacillati</taxon>
        <taxon>Mycoplasmatota</taxon>
        <taxon>Mollicutes</taxon>
        <taxon>Mycoplasmataceae</taxon>
        <taxon>Mycoplasma</taxon>
    </lineage>
</organism>
<dbReference type="GO" id="GO:0004519">
    <property type="term" value="F:endonuclease activity"/>
    <property type="evidence" value="ECO:0007669"/>
    <property type="project" value="UniProtKB-KW"/>
</dbReference>
<evidence type="ECO:0000256" key="4">
    <source>
        <dbReference type="ARBA" id="ARBA00022801"/>
    </source>
</evidence>
<dbReference type="InterPro" id="IPR054785">
    <property type="entry name" value="HinfI"/>
</dbReference>
<dbReference type="NCBIfam" id="NF045831">
    <property type="entry name" value="restrict_HinfI"/>
    <property type="match status" value="1"/>
</dbReference>
<evidence type="ECO:0000256" key="3">
    <source>
        <dbReference type="ARBA" id="ARBA00022759"/>
    </source>
</evidence>
<dbReference type="EC" id="3.1.21.4" evidence="6"/>
<evidence type="ECO:0000256" key="6">
    <source>
        <dbReference type="ARBA" id="ARBA00093790"/>
    </source>
</evidence>
<dbReference type="REBASE" id="367277">
    <property type="entry name" value="MnaMs03ORF2585P"/>
</dbReference>
<dbReference type="RefSeq" id="WP_208664707.1">
    <property type="nucleotide sequence ID" value="NZ_CP041147.1"/>
</dbReference>